<dbReference type="SUPFAM" id="SSF50978">
    <property type="entry name" value="WD40 repeat-like"/>
    <property type="match status" value="1"/>
</dbReference>
<gene>
    <name evidence="4" type="ORF">DM02DRAFT_665491</name>
</gene>
<sequence length="410" mass="45734">MLPPERKLDEIYTTVLASSVRGERSEAENQALHKLFRRVVGPIVTLQDPLTVASLAGLLGKDVTALKRTLANLHSVLDVPAEESKTVRLLHPSFRDFVLNQSRCSDARFHIDERLVHGEIYGRSLQVLSKHLRRDMCSLQDPGARTSDLSRAEVENHIQRHVQYACRFWVYHSRRSDMDVANCHDVEMFFRKHFLHWLESLGLLGRVPDTVDMVHTLDSMFSTKRIGPAQVRSRLRDRFKSTILSRLSLDTDGISANPHQKSGPSLQSIVHDAVRFVLTFRPVLEEAPLQVYDAGLVFSPSASVIKEIFSQEAPAYLPCMPEVSKNWSACLQTLYGHSEGVTAVAFSPDGKTLASASWDKTVKLWDAGSGKALQTLTVDSVGSFSTHFSAVNVCRGVDLLGRKESSLASF</sequence>
<dbReference type="OrthoDB" id="538223at2759"/>
<name>A0A2V1CWM4_9PLEO</name>
<keyword evidence="1 3" id="KW-0853">WD repeat</keyword>
<dbReference type="Proteomes" id="UP000244855">
    <property type="component" value="Unassembled WGS sequence"/>
</dbReference>
<dbReference type="Pfam" id="PF00400">
    <property type="entry name" value="WD40"/>
    <property type="match status" value="1"/>
</dbReference>
<organism evidence="4 5">
    <name type="scientific">Periconia macrospinosa</name>
    <dbReference type="NCBI Taxonomy" id="97972"/>
    <lineage>
        <taxon>Eukaryota</taxon>
        <taxon>Fungi</taxon>
        <taxon>Dikarya</taxon>
        <taxon>Ascomycota</taxon>
        <taxon>Pezizomycotina</taxon>
        <taxon>Dothideomycetes</taxon>
        <taxon>Pleosporomycetidae</taxon>
        <taxon>Pleosporales</taxon>
        <taxon>Massarineae</taxon>
        <taxon>Periconiaceae</taxon>
        <taxon>Periconia</taxon>
    </lineage>
</organism>
<dbReference type="PROSITE" id="PS50294">
    <property type="entry name" value="WD_REPEATS_REGION"/>
    <property type="match status" value="1"/>
</dbReference>
<dbReference type="AlphaFoldDB" id="A0A2V1CWM4"/>
<dbReference type="PANTHER" id="PTHR19848">
    <property type="entry name" value="WD40 REPEAT PROTEIN"/>
    <property type="match status" value="1"/>
</dbReference>
<accession>A0A2V1CWM4</accession>
<dbReference type="SMART" id="SM00320">
    <property type="entry name" value="WD40"/>
    <property type="match status" value="1"/>
</dbReference>
<keyword evidence="2" id="KW-0677">Repeat</keyword>
<evidence type="ECO:0000313" key="4">
    <source>
        <dbReference type="EMBL" id="PVH90127.1"/>
    </source>
</evidence>
<dbReference type="Gene3D" id="2.130.10.10">
    <property type="entry name" value="YVTN repeat-like/Quinoprotein amine dehydrogenase"/>
    <property type="match status" value="1"/>
</dbReference>
<reference evidence="4 5" key="1">
    <citation type="journal article" date="2018" name="Sci. Rep.">
        <title>Comparative genomics provides insights into the lifestyle and reveals functional heterogeneity of dark septate endophytic fungi.</title>
        <authorList>
            <person name="Knapp D.G."/>
            <person name="Nemeth J.B."/>
            <person name="Barry K."/>
            <person name="Hainaut M."/>
            <person name="Henrissat B."/>
            <person name="Johnson J."/>
            <person name="Kuo A."/>
            <person name="Lim J.H.P."/>
            <person name="Lipzen A."/>
            <person name="Nolan M."/>
            <person name="Ohm R.A."/>
            <person name="Tamas L."/>
            <person name="Grigoriev I.V."/>
            <person name="Spatafora J.W."/>
            <person name="Nagy L.G."/>
            <person name="Kovacs G.M."/>
        </authorList>
    </citation>
    <scope>NUCLEOTIDE SEQUENCE [LARGE SCALE GENOMIC DNA]</scope>
    <source>
        <strain evidence="4 5">DSE2036</strain>
    </source>
</reference>
<feature type="repeat" description="WD" evidence="3">
    <location>
        <begin position="334"/>
        <end position="375"/>
    </location>
</feature>
<dbReference type="PANTHER" id="PTHR19848:SF8">
    <property type="entry name" value="F-BOX AND WD REPEAT DOMAIN CONTAINING 7"/>
    <property type="match status" value="1"/>
</dbReference>
<dbReference type="PROSITE" id="PS50082">
    <property type="entry name" value="WD_REPEATS_2"/>
    <property type="match status" value="1"/>
</dbReference>
<proteinExistence type="predicted"/>
<dbReference type="EMBL" id="KZ806676">
    <property type="protein sequence ID" value="PVH90127.1"/>
    <property type="molecule type" value="Genomic_DNA"/>
</dbReference>
<protein>
    <submittedName>
        <fullName evidence="4">Uncharacterized protein</fullName>
    </submittedName>
</protein>
<dbReference type="InterPro" id="IPR001680">
    <property type="entry name" value="WD40_rpt"/>
</dbReference>
<dbReference type="InterPro" id="IPR036322">
    <property type="entry name" value="WD40_repeat_dom_sf"/>
</dbReference>
<evidence type="ECO:0000313" key="5">
    <source>
        <dbReference type="Proteomes" id="UP000244855"/>
    </source>
</evidence>
<evidence type="ECO:0000256" key="1">
    <source>
        <dbReference type="ARBA" id="ARBA00022574"/>
    </source>
</evidence>
<dbReference type="InterPro" id="IPR015943">
    <property type="entry name" value="WD40/YVTN_repeat-like_dom_sf"/>
</dbReference>
<dbReference type="STRING" id="97972.A0A2V1CWM4"/>
<keyword evidence="5" id="KW-1185">Reference proteome</keyword>
<evidence type="ECO:0000256" key="3">
    <source>
        <dbReference type="PROSITE-ProRule" id="PRU00221"/>
    </source>
</evidence>
<evidence type="ECO:0000256" key="2">
    <source>
        <dbReference type="ARBA" id="ARBA00022737"/>
    </source>
</evidence>